<evidence type="ECO:0000313" key="6">
    <source>
        <dbReference type="EMBL" id="GHE13709.1"/>
    </source>
</evidence>
<reference evidence="6" key="2">
    <citation type="submission" date="2020-09" db="EMBL/GenBank/DDBJ databases">
        <authorList>
            <person name="Sun Q."/>
            <person name="Ohkuma M."/>
        </authorList>
    </citation>
    <scope>NUCLEOTIDE SEQUENCE</scope>
    <source>
        <strain evidence="6">JCM 4714</strain>
    </source>
</reference>
<dbReference type="SUPFAM" id="SSF53850">
    <property type="entry name" value="Periplasmic binding protein-like II"/>
    <property type="match status" value="1"/>
</dbReference>
<evidence type="ECO:0000313" key="7">
    <source>
        <dbReference type="Proteomes" id="UP000655443"/>
    </source>
</evidence>
<evidence type="ECO:0000256" key="4">
    <source>
        <dbReference type="ARBA" id="ARBA00023163"/>
    </source>
</evidence>
<accession>A0A919D669</accession>
<dbReference type="GO" id="GO:0003700">
    <property type="term" value="F:DNA-binding transcription factor activity"/>
    <property type="evidence" value="ECO:0007669"/>
    <property type="project" value="InterPro"/>
</dbReference>
<evidence type="ECO:0000256" key="2">
    <source>
        <dbReference type="ARBA" id="ARBA00023015"/>
    </source>
</evidence>
<gene>
    <name evidence="6" type="ORF">GCM10010339_81560</name>
</gene>
<dbReference type="InterPro" id="IPR036388">
    <property type="entry name" value="WH-like_DNA-bd_sf"/>
</dbReference>
<dbReference type="InterPro" id="IPR036390">
    <property type="entry name" value="WH_DNA-bd_sf"/>
</dbReference>
<evidence type="ECO:0000259" key="5">
    <source>
        <dbReference type="PROSITE" id="PS50931"/>
    </source>
</evidence>
<keyword evidence="3" id="KW-0238">DNA-binding</keyword>
<comment type="similarity">
    <text evidence="1">Belongs to the LysR transcriptional regulatory family.</text>
</comment>
<dbReference type="Gene3D" id="1.10.10.10">
    <property type="entry name" value="Winged helix-like DNA-binding domain superfamily/Winged helix DNA-binding domain"/>
    <property type="match status" value="1"/>
</dbReference>
<dbReference type="SUPFAM" id="SSF46785">
    <property type="entry name" value="Winged helix' DNA-binding domain"/>
    <property type="match status" value="1"/>
</dbReference>
<dbReference type="Proteomes" id="UP000655443">
    <property type="component" value="Unassembled WGS sequence"/>
</dbReference>
<dbReference type="GO" id="GO:0032993">
    <property type="term" value="C:protein-DNA complex"/>
    <property type="evidence" value="ECO:0007669"/>
    <property type="project" value="TreeGrafter"/>
</dbReference>
<proteinExistence type="inferred from homology"/>
<keyword evidence="4" id="KW-0804">Transcription</keyword>
<feature type="domain" description="HTH lysR-type" evidence="5">
    <location>
        <begin position="1"/>
        <end position="58"/>
    </location>
</feature>
<dbReference type="InterPro" id="IPR000847">
    <property type="entry name" value="LysR_HTH_N"/>
</dbReference>
<name>A0A919D669_9ACTN</name>
<dbReference type="Pfam" id="PF03466">
    <property type="entry name" value="LysR_substrate"/>
    <property type="match status" value="1"/>
</dbReference>
<dbReference type="FunFam" id="1.10.10.10:FF:000001">
    <property type="entry name" value="LysR family transcriptional regulator"/>
    <property type="match status" value="1"/>
</dbReference>
<dbReference type="Gene3D" id="3.40.190.10">
    <property type="entry name" value="Periplasmic binding protein-like II"/>
    <property type="match status" value="2"/>
</dbReference>
<evidence type="ECO:0000256" key="1">
    <source>
        <dbReference type="ARBA" id="ARBA00009437"/>
    </source>
</evidence>
<dbReference type="CDD" id="cd08414">
    <property type="entry name" value="PBP2_LTTR_aromatics_like"/>
    <property type="match status" value="1"/>
</dbReference>
<keyword evidence="7" id="KW-1185">Reference proteome</keyword>
<sequence length="306" mass="33255">MELRDIEIFLTLADELHFGRTAERLHVTAARVSQAIKKQERTIGAALFERTSRQVTLTPVGRQLRDDLLPAYGQIQQAIARAAAFGCGISGVLRVGFSAAWCGNLIVKAADNFRNVHPDCEVQIIEMPLHDRFGSLRSGEFDLQLTELPADEPDIVNGPVVFSDQRALALPAAHPLAQRPAISLEDLASVPLITISGPPAYWLDFHLPRHTPTGKAIRRGPATVAWQEALSLVGAGKGACPTSIRSAQYYARPELAYIPFHDAPPIEFGLFWLATGNTVAVQAFVQTVLETADGPGRFAGSVGHRR</sequence>
<dbReference type="PANTHER" id="PTHR30346">
    <property type="entry name" value="TRANSCRIPTIONAL DUAL REGULATOR HCAR-RELATED"/>
    <property type="match status" value="1"/>
</dbReference>
<comment type="caution">
    <text evidence="6">The sequence shown here is derived from an EMBL/GenBank/DDBJ whole genome shotgun (WGS) entry which is preliminary data.</text>
</comment>
<dbReference type="RefSeq" id="WP_189958637.1">
    <property type="nucleotide sequence ID" value="NZ_BMVG01000043.1"/>
</dbReference>
<dbReference type="PROSITE" id="PS50931">
    <property type="entry name" value="HTH_LYSR"/>
    <property type="match status" value="1"/>
</dbReference>
<organism evidence="6 7">
    <name type="scientific">Streptomyces alanosinicus</name>
    <dbReference type="NCBI Taxonomy" id="68171"/>
    <lineage>
        <taxon>Bacteria</taxon>
        <taxon>Bacillati</taxon>
        <taxon>Actinomycetota</taxon>
        <taxon>Actinomycetes</taxon>
        <taxon>Kitasatosporales</taxon>
        <taxon>Streptomycetaceae</taxon>
        <taxon>Streptomyces</taxon>
    </lineage>
</organism>
<dbReference type="Pfam" id="PF00126">
    <property type="entry name" value="HTH_1"/>
    <property type="match status" value="1"/>
</dbReference>
<dbReference type="AlphaFoldDB" id="A0A919D669"/>
<dbReference type="GO" id="GO:0003677">
    <property type="term" value="F:DNA binding"/>
    <property type="evidence" value="ECO:0007669"/>
    <property type="project" value="UniProtKB-KW"/>
</dbReference>
<dbReference type="EMBL" id="BMVG01000043">
    <property type="protein sequence ID" value="GHE13709.1"/>
    <property type="molecule type" value="Genomic_DNA"/>
</dbReference>
<dbReference type="InterPro" id="IPR005119">
    <property type="entry name" value="LysR_subst-bd"/>
</dbReference>
<reference evidence="6" key="1">
    <citation type="journal article" date="2014" name="Int. J. Syst. Evol. Microbiol.">
        <title>Complete genome sequence of Corynebacterium casei LMG S-19264T (=DSM 44701T), isolated from a smear-ripened cheese.</title>
        <authorList>
            <consortium name="US DOE Joint Genome Institute (JGI-PGF)"/>
            <person name="Walter F."/>
            <person name="Albersmeier A."/>
            <person name="Kalinowski J."/>
            <person name="Ruckert C."/>
        </authorList>
    </citation>
    <scope>NUCLEOTIDE SEQUENCE</scope>
    <source>
        <strain evidence="6">JCM 4714</strain>
    </source>
</reference>
<evidence type="ECO:0000256" key="3">
    <source>
        <dbReference type="ARBA" id="ARBA00023125"/>
    </source>
</evidence>
<dbReference type="PANTHER" id="PTHR30346:SF0">
    <property type="entry name" value="HCA OPERON TRANSCRIPTIONAL ACTIVATOR HCAR"/>
    <property type="match status" value="1"/>
</dbReference>
<keyword evidence="2" id="KW-0805">Transcription regulation</keyword>
<protein>
    <submittedName>
        <fullName evidence="6">LysR family transcriptional regulator</fullName>
    </submittedName>
</protein>